<dbReference type="PROSITE" id="PS51257">
    <property type="entry name" value="PROKAR_LIPOPROTEIN"/>
    <property type="match status" value="1"/>
</dbReference>
<sequence>MKLPLLIISLLLSSACLAAPEIRGTPQDLRGLLHPAESIVTIRGSAEETAYSDKAIVSLIVTTEEELLSNAIDANHRLRSKLHQSLTEAGIKGANIKSSKFSSSPQYGWMGKKPKSYKVVNRVTISINEESQLHSIAQLTDQNREVEIANTTFEHSEKHFFNKKVKSKALQDILEQKADYEKALGVQLTPIGIRGDNIHYRATEGAMAIEEVVVTASRDSSSNFESNFFDSGQDKSFDEVIYEAELSVDFRVRPQP</sequence>
<keyword evidence="3" id="KW-1185">Reference proteome</keyword>
<dbReference type="PANTHER" id="PTHR34387">
    <property type="entry name" value="SLR1258 PROTEIN"/>
    <property type="match status" value="1"/>
</dbReference>
<dbReference type="Gene3D" id="3.30.70.2970">
    <property type="entry name" value="Protein of unknown function (DUF541), domain 2"/>
    <property type="match status" value="1"/>
</dbReference>
<evidence type="ECO:0000313" key="2">
    <source>
        <dbReference type="EMBL" id="USD20495.1"/>
    </source>
</evidence>
<feature type="signal peptide" evidence="1">
    <location>
        <begin position="1"/>
        <end position="18"/>
    </location>
</feature>
<accession>A0ABY4V991</accession>
<dbReference type="PANTHER" id="PTHR34387:SF2">
    <property type="entry name" value="SLR1258 PROTEIN"/>
    <property type="match status" value="1"/>
</dbReference>
<gene>
    <name evidence="2" type="ORF">MJO52_15635</name>
</gene>
<dbReference type="InterPro" id="IPR052022">
    <property type="entry name" value="26kDa_periplasmic_antigen"/>
</dbReference>
<dbReference type="RefSeq" id="WP_252082886.1">
    <property type="nucleotide sequence ID" value="NZ_CP092418.1"/>
</dbReference>
<protein>
    <submittedName>
        <fullName evidence="2">SIMPL domain-containing protein</fullName>
    </submittedName>
</protein>
<dbReference type="InterPro" id="IPR007497">
    <property type="entry name" value="SIMPL/DUF541"/>
</dbReference>
<name>A0ABY4V991_9GAMM</name>
<dbReference type="Gene3D" id="3.30.110.170">
    <property type="entry name" value="Protein of unknown function (DUF541), domain 1"/>
    <property type="match status" value="1"/>
</dbReference>
<organism evidence="2 3">
    <name type="scientific">Microbulbifer variabilis</name>
    <dbReference type="NCBI Taxonomy" id="266805"/>
    <lineage>
        <taxon>Bacteria</taxon>
        <taxon>Pseudomonadati</taxon>
        <taxon>Pseudomonadota</taxon>
        <taxon>Gammaproteobacteria</taxon>
        <taxon>Cellvibrionales</taxon>
        <taxon>Microbulbiferaceae</taxon>
        <taxon>Microbulbifer</taxon>
    </lineage>
</organism>
<keyword evidence="1" id="KW-0732">Signal</keyword>
<evidence type="ECO:0000256" key="1">
    <source>
        <dbReference type="SAM" id="SignalP"/>
    </source>
</evidence>
<reference evidence="2" key="1">
    <citation type="submission" date="2022-02" db="EMBL/GenBank/DDBJ databases">
        <title>Coral-associated bacteria.</title>
        <authorList>
            <person name="Tang K."/>
            <person name="Wang X."/>
        </authorList>
    </citation>
    <scope>NUCLEOTIDE SEQUENCE</scope>
    <source>
        <strain evidence="2">SCSIO 43006</strain>
    </source>
</reference>
<dbReference type="Pfam" id="PF04402">
    <property type="entry name" value="SIMPL"/>
    <property type="match status" value="1"/>
</dbReference>
<evidence type="ECO:0000313" key="3">
    <source>
        <dbReference type="Proteomes" id="UP001055658"/>
    </source>
</evidence>
<dbReference type="EMBL" id="CP092418">
    <property type="protein sequence ID" value="USD20495.1"/>
    <property type="molecule type" value="Genomic_DNA"/>
</dbReference>
<dbReference type="Proteomes" id="UP001055658">
    <property type="component" value="Chromosome"/>
</dbReference>
<feature type="chain" id="PRO_5046958153" evidence="1">
    <location>
        <begin position="19"/>
        <end position="256"/>
    </location>
</feature>
<proteinExistence type="predicted"/>